<organism evidence="6 7">
    <name type="scientific">Thiomicrorhabdus marina</name>
    <dbReference type="NCBI Taxonomy" id="2818442"/>
    <lineage>
        <taxon>Bacteria</taxon>
        <taxon>Pseudomonadati</taxon>
        <taxon>Pseudomonadota</taxon>
        <taxon>Gammaproteobacteria</taxon>
        <taxon>Thiotrichales</taxon>
        <taxon>Piscirickettsiaceae</taxon>
        <taxon>Thiomicrorhabdus</taxon>
    </lineage>
</organism>
<sequence>MLAKLIRPFALAATCFTVTLSQNVLANPVQDFVNNLSTFEADFSQQTLEESMFGPVHAPQKGHFQLLRLGKLVWEYAADDGQRIVVDGQNLWVFDKDLYQATVRPIADVQADIPLSWLLYDEKIEDKFEIVFAGEREGMVWYNLEPKAATYFQSIEVGLKDGVMQQVLMYEGPENITKIEFSKVEINHPIAAENFVFKLQPGIDLIGQPSY</sequence>
<dbReference type="PANTHER" id="PTHR35869">
    <property type="entry name" value="OUTER-MEMBRANE LIPOPROTEIN CARRIER PROTEIN"/>
    <property type="match status" value="1"/>
</dbReference>
<evidence type="ECO:0000256" key="4">
    <source>
        <dbReference type="ARBA" id="ARBA00022927"/>
    </source>
</evidence>
<feature type="signal peptide" evidence="5">
    <location>
        <begin position="1"/>
        <end position="26"/>
    </location>
</feature>
<dbReference type="InterPro" id="IPR029046">
    <property type="entry name" value="LolA/LolB/LppX"/>
</dbReference>
<dbReference type="Pfam" id="PF03548">
    <property type="entry name" value="LolA"/>
    <property type="match status" value="1"/>
</dbReference>
<dbReference type="SUPFAM" id="SSF89392">
    <property type="entry name" value="Prokaryotic lipoproteins and lipoprotein localization factors"/>
    <property type="match status" value="1"/>
</dbReference>
<keyword evidence="4" id="KW-0653">Protein transport</keyword>
<keyword evidence="6" id="KW-0449">Lipoprotein</keyword>
<gene>
    <name evidence="6" type="ORF">J3998_11060</name>
</gene>
<dbReference type="RefSeq" id="WP_208150727.1">
    <property type="nucleotide sequence ID" value="NZ_JAGETV010000026.1"/>
</dbReference>
<dbReference type="CDD" id="cd16325">
    <property type="entry name" value="LolA"/>
    <property type="match status" value="1"/>
</dbReference>
<evidence type="ECO:0000256" key="3">
    <source>
        <dbReference type="ARBA" id="ARBA00022729"/>
    </source>
</evidence>
<keyword evidence="3 5" id="KW-0732">Signal</keyword>
<name>A0ABS3Q6Y3_9GAMM</name>
<keyword evidence="7" id="KW-1185">Reference proteome</keyword>
<evidence type="ECO:0000313" key="6">
    <source>
        <dbReference type="EMBL" id="MBO1928114.1"/>
    </source>
</evidence>
<keyword evidence="2" id="KW-0813">Transport</keyword>
<comment type="subunit">
    <text evidence="1">Monomer.</text>
</comment>
<protein>
    <submittedName>
        <fullName evidence="6">Outer-membrane lipoprotein carrier protein LolA</fullName>
    </submittedName>
</protein>
<comment type="caution">
    <text evidence="6">The sequence shown here is derived from an EMBL/GenBank/DDBJ whole genome shotgun (WGS) entry which is preliminary data.</text>
</comment>
<dbReference type="Proteomes" id="UP000664835">
    <property type="component" value="Unassembled WGS sequence"/>
</dbReference>
<dbReference type="Gene3D" id="2.50.20.10">
    <property type="entry name" value="Lipoprotein localisation LolA/LolB/LppX"/>
    <property type="match status" value="1"/>
</dbReference>
<accession>A0ABS3Q6Y3</accession>
<evidence type="ECO:0000256" key="1">
    <source>
        <dbReference type="ARBA" id="ARBA00011245"/>
    </source>
</evidence>
<dbReference type="PANTHER" id="PTHR35869:SF1">
    <property type="entry name" value="OUTER-MEMBRANE LIPOPROTEIN CARRIER PROTEIN"/>
    <property type="match status" value="1"/>
</dbReference>
<evidence type="ECO:0000256" key="2">
    <source>
        <dbReference type="ARBA" id="ARBA00022448"/>
    </source>
</evidence>
<evidence type="ECO:0000256" key="5">
    <source>
        <dbReference type="SAM" id="SignalP"/>
    </source>
</evidence>
<dbReference type="InterPro" id="IPR004564">
    <property type="entry name" value="OM_lipoprot_carrier_LolA-like"/>
</dbReference>
<proteinExistence type="predicted"/>
<dbReference type="EMBL" id="JAGETV010000026">
    <property type="protein sequence ID" value="MBO1928114.1"/>
    <property type="molecule type" value="Genomic_DNA"/>
</dbReference>
<evidence type="ECO:0000313" key="7">
    <source>
        <dbReference type="Proteomes" id="UP000664835"/>
    </source>
</evidence>
<feature type="chain" id="PRO_5046110445" evidence="5">
    <location>
        <begin position="27"/>
        <end position="211"/>
    </location>
</feature>
<reference evidence="6 7" key="1">
    <citation type="submission" date="2021-03" db="EMBL/GenBank/DDBJ databases">
        <title>Thiomicrorhabdus sp.nov.,novel sulfur-oxidizing bacteria isolated from coastal sediment.</title>
        <authorList>
            <person name="Liu X."/>
        </authorList>
    </citation>
    <scope>NUCLEOTIDE SEQUENCE [LARGE SCALE GENOMIC DNA]</scope>
    <source>
        <strain evidence="6 7">6S2-11</strain>
    </source>
</reference>